<dbReference type="InterPro" id="IPR029063">
    <property type="entry name" value="SAM-dependent_MTases_sf"/>
</dbReference>
<dbReference type="SUPFAM" id="SSF53335">
    <property type="entry name" value="S-adenosyl-L-methionine-dependent methyltransferases"/>
    <property type="match status" value="1"/>
</dbReference>
<proteinExistence type="predicted"/>
<evidence type="ECO:0000259" key="2">
    <source>
        <dbReference type="Pfam" id="PF26487"/>
    </source>
</evidence>
<evidence type="ECO:0000259" key="1">
    <source>
        <dbReference type="Pfam" id="PF26486"/>
    </source>
</evidence>
<feature type="domain" description="DUF8157" evidence="1">
    <location>
        <begin position="6"/>
        <end position="56"/>
    </location>
</feature>
<dbReference type="Proteomes" id="UP000608850">
    <property type="component" value="Unassembled WGS sequence"/>
</dbReference>
<name>A0A830GAX4_9EURY</name>
<dbReference type="CDD" id="cd02440">
    <property type="entry name" value="AdoMet_MTases"/>
    <property type="match status" value="1"/>
</dbReference>
<comment type="caution">
    <text evidence="3">The sequence shown here is derived from an EMBL/GenBank/DDBJ whole genome shotgun (WGS) entry which is preliminary data.</text>
</comment>
<evidence type="ECO:0000313" key="3">
    <source>
        <dbReference type="EMBL" id="GGN16304.1"/>
    </source>
</evidence>
<dbReference type="AlphaFoldDB" id="A0A830GAX4"/>
<dbReference type="Pfam" id="PF13489">
    <property type="entry name" value="Methyltransf_23"/>
    <property type="match status" value="1"/>
</dbReference>
<protein>
    <submittedName>
        <fullName evidence="3">Uncharacterized protein</fullName>
    </submittedName>
</protein>
<dbReference type="EMBL" id="BMOQ01000004">
    <property type="protein sequence ID" value="GGN16304.1"/>
    <property type="molecule type" value="Genomic_DNA"/>
</dbReference>
<dbReference type="Gene3D" id="3.40.50.150">
    <property type="entry name" value="Vaccinia Virus protein VP39"/>
    <property type="match status" value="1"/>
</dbReference>
<dbReference type="InterPro" id="IPR058470">
    <property type="entry name" value="DUF8157_N"/>
</dbReference>
<dbReference type="Pfam" id="PF26486">
    <property type="entry name" value="DUF8157"/>
    <property type="match status" value="1"/>
</dbReference>
<sequence>MPVNKDELRSNAKYLRGVRPIDPEEICDYLSTPRHPAVVRRALREEAASLGLVEREDGTFVPVETGPARVERESVTALPDEHARVLEDRLVETYGPDWHRGESGDALREAIRRLKADYYYENAVTYDATAALGYAIYHLPDYYAVGRYVAADLAADGLLPRDARVLDLGAGVGGPFLGLADALPDDGLLDYHAVEPSPAADLLTDYFDAADPNVRGTLHPETVESLDRGALTDEGDFDLVTAFSLLSELDDPVAVVESYLDVLADDGTLVLVAPADRNTSIGLRDVERDLEARGVTVYAPTVRLWDGERPTDRGWSFVEKPDVEAPGFQRRLAEASERPAEFLNETVKYSYSFLRTDGRRNHDVSLPSSRYAKLGDADRHVSNRVDLVAAKLSGDLSEGGNPLFKISDGSEDTDCYAVLVDRSALNRDLLGADYGDLLSFESVLCLWNDDEGAYNFVVDDEVVVDRLG</sequence>
<reference evidence="3 4" key="1">
    <citation type="journal article" date="2019" name="Int. J. Syst. Evol. Microbiol.">
        <title>The Global Catalogue of Microorganisms (GCM) 10K type strain sequencing project: providing services to taxonomists for standard genome sequencing and annotation.</title>
        <authorList>
            <consortium name="The Broad Institute Genomics Platform"/>
            <consortium name="The Broad Institute Genome Sequencing Center for Infectious Disease"/>
            <person name="Wu L."/>
            <person name="Ma J."/>
        </authorList>
    </citation>
    <scope>NUCLEOTIDE SEQUENCE [LARGE SCALE GENOMIC DNA]</scope>
    <source>
        <strain evidence="3 4">JCM 16331</strain>
    </source>
</reference>
<keyword evidence="4" id="KW-1185">Reference proteome</keyword>
<feature type="domain" description="DUF8157" evidence="2">
    <location>
        <begin position="376"/>
        <end position="466"/>
    </location>
</feature>
<gene>
    <name evidence="3" type="ORF">GCM10009021_16070</name>
</gene>
<dbReference type="InterPro" id="IPR058959">
    <property type="entry name" value="DUF8157_C"/>
</dbReference>
<organism evidence="3 4">
    <name type="scientific">Halarchaeum nitratireducens</name>
    <dbReference type="NCBI Taxonomy" id="489913"/>
    <lineage>
        <taxon>Archaea</taxon>
        <taxon>Methanobacteriati</taxon>
        <taxon>Methanobacteriota</taxon>
        <taxon>Stenosarchaea group</taxon>
        <taxon>Halobacteria</taxon>
        <taxon>Halobacteriales</taxon>
        <taxon>Halobacteriaceae</taxon>
    </lineage>
</organism>
<accession>A0A830GAX4</accession>
<dbReference type="RefSeq" id="WP_188878231.1">
    <property type="nucleotide sequence ID" value="NZ_BMOQ01000004.1"/>
</dbReference>
<dbReference type="OrthoDB" id="117536at2157"/>
<evidence type="ECO:0000313" key="4">
    <source>
        <dbReference type="Proteomes" id="UP000608850"/>
    </source>
</evidence>
<dbReference type="Pfam" id="PF26487">
    <property type="entry name" value="DUF8157_C"/>
    <property type="match status" value="1"/>
</dbReference>